<feature type="transmembrane region" description="Helical" evidence="6">
    <location>
        <begin position="187"/>
        <end position="213"/>
    </location>
</feature>
<keyword evidence="5 6" id="KW-0472">Membrane</keyword>
<organism evidence="9 10">
    <name type="scientific">Gossypium schwendimanii</name>
    <name type="common">Cotton</name>
    <dbReference type="NCBI Taxonomy" id="34291"/>
    <lineage>
        <taxon>Eukaryota</taxon>
        <taxon>Viridiplantae</taxon>
        <taxon>Streptophyta</taxon>
        <taxon>Embryophyta</taxon>
        <taxon>Tracheophyta</taxon>
        <taxon>Spermatophyta</taxon>
        <taxon>Magnoliopsida</taxon>
        <taxon>eudicotyledons</taxon>
        <taxon>Gunneridae</taxon>
        <taxon>Pentapetalae</taxon>
        <taxon>rosids</taxon>
        <taxon>malvids</taxon>
        <taxon>Malvales</taxon>
        <taxon>Malvaceae</taxon>
        <taxon>Malvoideae</taxon>
        <taxon>Gossypium</taxon>
    </lineage>
</organism>
<feature type="transmembrane region" description="Helical" evidence="6">
    <location>
        <begin position="100"/>
        <end position="123"/>
    </location>
</feature>
<protein>
    <recommendedName>
        <fullName evidence="6">WAT1-related protein</fullName>
    </recommendedName>
</protein>
<evidence type="ECO:0000313" key="9">
    <source>
        <dbReference type="EMBL" id="MBA0872546.1"/>
    </source>
</evidence>
<dbReference type="InterPro" id="IPR030184">
    <property type="entry name" value="WAT1-related"/>
</dbReference>
<sequence length="280" mass="31227">MGLANIFQCIKAPLLMVLVQIIFAGINVMYKLASNDGMSSRIIVVYRFMFATAVMVPLALLFERKSLKKINRKVLLQAFLCGLFGGSLVQNLYLQSLVHTSATFVAAIVNLAPAFTFILAICFKYTLLNPRLILIFCVRWILQWAKMSVGFPYLYSSTALMCLMGSIQGALYAVCTVRDWNQWKLGWNVRLLAVAYVGTMGSALFVFLISWAVRLKGPLYAATFNPLGLVLVAVVGSLLLDEKLHLGRAKEMKQQTQESNETVEDEQEHEGTETPVIILD</sequence>
<comment type="similarity">
    <text evidence="2 6">Belongs to the drug/metabolite transporter (DMT) superfamily. Plant drug/metabolite exporter (P-DME) (TC 2.A.7.4) family.</text>
</comment>
<feature type="domain" description="EamA" evidence="8">
    <location>
        <begin position="12"/>
        <end position="136"/>
    </location>
</feature>
<keyword evidence="10" id="KW-1185">Reference proteome</keyword>
<dbReference type="EMBL" id="JABFAF010000012">
    <property type="protein sequence ID" value="MBA0872546.1"/>
    <property type="molecule type" value="Genomic_DNA"/>
</dbReference>
<dbReference type="PANTHER" id="PTHR31218">
    <property type="entry name" value="WAT1-RELATED PROTEIN"/>
    <property type="match status" value="1"/>
</dbReference>
<evidence type="ECO:0000256" key="2">
    <source>
        <dbReference type="ARBA" id="ARBA00007635"/>
    </source>
</evidence>
<dbReference type="GO" id="GO:0022857">
    <property type="term" value="F:transmembrane transporter activity"/>
    <property type="evidence" value="ECO:0007669"/>
    <property type="project" value="InterPro"/>
</dbReference>
<keyword evidence="3 6" id="KW-0812">Transmembrane</keyword>
<accession>A0A7J9MP82</accession>
<feature type="transmembrane region" description="Helical" evidence="6">
    <location>
        <begin position="74"/>
        <end position="94"/>
    </location>
</feature>
<evidence type="ECO:0000256" key="7">
    <source>
        <dbReference type="SAM" id="MobiDB-lite"/>
    </source>
</evidence>
<gene>
    <name evidence="9" type="ORF">Goshw_015963</name>
</gene>
<dbReference type="InterPro" id="IPR037185">
    <property type="entry name" value="EmrE-like"/>
</dbReference>
<evidence type="ECO:0000256" key="4">
    <source>
        <dbReference type="ARBA" id="ARBA00022989"/>
    </source>
</evidence>
<evidence type="ECO:0000256" key="1">
    <source>
        <dbReference type="ARBA" id="ARBA00004141"/>
    </source>
</evidence>
<name>A0A7J9MP82_GOSSC</name>
<feature type="transmembrane region" description="Helical" evidence="6">
    <location>
        <begin position="42"/>
        <end position="62"/>
    </location>
</feature>
<dbReference type="GO" id="GO:0016020">
    <property type="term" value="C:membrane"/>
    <property type="evidence" value="ECO:0007669"/>
    <property type="project" value="UniProtKB-SubCell"/>
</dbReference>
<comment type="subcellular location">
    <subcellularLocation>
        <location evidence="1 6">Membrane</location>
        <topology evidence="1 6">Multi-pass membrane protein</topology>
    </subcellularLocation>
</comment>
<evidence type="ECO:0000259" key="8">
    <source>
        <dbReference type="Pfam" id="PF00892"/>
    </source>
</evidence>
<comment type="caution">
    <text evidence="9">The sequence shown here is derived from an EMBL/GenBank/DDBJ whole genome shotgun (WGS) entry which is preliminary data.</text>
</comment>
<feature type="transmembrane region" description="Helical" evidence="6">
    <location>
        <begin position="153"/>
        <end position="175"/>
    </location>
</feature>
<evidence type="ECO:0000256" key="6">
    <source>
        <dbReference type="RuleBase" id="RU363077"/>
    </source>
</evidence>
<feature type="transmembrane region" description="Helical" evidence="6">
    <location>
        <begin position="12"/>
        <end position="30"/>
    </location>
</feature>
<evidence type="ECO:0000256" key="5">
    <source>
        <dbReference type="ARBA" id="ARBA00023136"/>
    </source>
</evidence>
<keyword evidence="4 6" id="KW-1133">Transmembrane helix</keyword>
<dbReference type="Proteomes" id="UP000593576">
    <property type="component" value="Unassembled WGS sequence"/>
</dbReference>
<dbReference type="Pfam" id="PF00892">
    <property type="entry name" value="EamA"/>
    <property type="match status" value="1"/>
</dbReference>
<dbReference type="OrthoDB" id="1728340at2759"/>
<dbReference type="InterPro" id="IPR000620">
    <property type="entry name" value="EamA_dom"/>
</dbReference>
<evidence type="ECO:0000313" key="10">
    <source>
        <dbReference type="Proteomes" id="UP000593576"/>
    </source>
</evidence>
<dbReference type="SUPFAM" id="SSF103481">
    <property type="entry name" value="Multidrug resistance efflux transporter EmrE"/>
    <property type="match status" value="2"/>
</dbReference>
<feature type="region of interest" description="Disordered" evidence="7">
    <location>
        <begin position="251"/>
        <end position="280"/>
    </location>
</feature>
<proteinExistence type="inferred from homology"/>
<evidence type="ECO:0000256" key="3">
    <source>
        <dbReference type="ARBA" id="ARBA00022692"/>
    </source>
</evidence>
<dbReference type="AlphaFoldDB" id="A0A7J9MP82"/>
<feature type="transmembrane region" description="Helical" evidence="6">
    <location>
        <begin position="219"/>
        <end position="240"/>
    </location>
</feature>
<reference evidence="9 10" key="1">
    <citation type="journal article" date="2019" name="Genome Biol. Evol.">
        <title>Insights into the evolution of the New World diploid cottons (Gossypium, subgenus Houzingenia) based on genome sequencing.</title>
        <authorList>
            <person name="Grover C.E."/>
            <person name="Arick M.A. 2nd"/>
            <person name="Thrash A."/>
            <person name="Conover J.L."/>
            <person name="Sanders W.S."/>
            <person name="Peterson D.G."/>
            <person name="Frelichowski J.E."/>
            <person name="Scheffler J.A."/>
            <person name="Scheffler B.E."/>
            <person name="Wendel J.F."/>
        </authorList>
    </citation>
    <scope>NUCLEOTIDE SEQUENCE [LARGE SCALE GENOMIC DNA]</scope>
    <source>
        <strain evidence="9">1</strain>
        <tissue evidence="9">Leaf</tissue>
    </source>
</reference>